<dbReference type="RefSeq" id="WP_283077447.1">
    <property type="nucleotide sequence ID" value="NZ_CP121671.1"/>
</dbReference>
<keyword evidence="2" id="KW-1185">Reference proteome</keyword>
<evidence type="ECO:0000313" key="2">
    <source>
        <dbReference type="Proteomes" id="UP001221597"/>
    </source>
</evidence>
<dbReference type="Proteomes" id="UP001221597">
    <property type="component" value="Chromosome"/>
</dbReference>
<organism evidence="1 2">
    <name type="scientific">Halobacillus naozhouensis</name>
    <dbReference type="NCBI Taxonomy" id="554880"/>
    <lineage>
        <taxon>Bacteria</taxon>
        <taxon>Bacillati</taxon>
        <taxon>Bacillota</taxon>
        <taxon>Bacilli</taxon>
        <taxon>Bacillales</taxon>
        <taxon>Bacillaceae</taxon>
        <taxon>Halobacillus</taxon>
    </lineage>
</organism>
<sequence length="320" mass="37326">MGKRITVIAGIVLTCMVAVFLIGSISSNQMVQGEKLEENIKQSMKETKERKEKIEAFRKELHNKFKKKGFQGSISTSIDDLFSSKSPSITISVKDQPYKKEHESEMKQLIKDLVTSYNFGEVAIHIRVEDRGMEELSEEDRERHQLTSDLFEIAHKILKEKGYNKVSTMSLNSRKSKQAMNIEIEGTKHYYNNVKEDIEKIVHDTIYAKKGLNYTVKVTRRSEAEMRDMKWSPIFRAIMEEADKRFEEVTGFAYSFHPEPLQIIIKTSLSDRWYSWGTKEQAAKIEKYVKKIIEIKREELSIKKIPYKVLIRDKKGDKLN</sequence>
<evidence type="ECO:0000313" key="1">
    <source>
        <dbReference type="EMBL" id="WFT75481.1"/>
    </source>
</evidence>
<name>A0ABY8J088_9BACI</name>
<accession>A0ABY8J088</accession>
<dbReference type="EMBL" id="CP121671">
    <property type="protein sequence ID" value="WFT75481.1"/>
    <property type="molecule type" value="Genomic_DNA"/>
</dbReference>
<protein>
    <submittedName>
        <fullName evidence="1">Uncharacterized protein</fullName>
    </submittedName>
</protein>
<gene>
    <name evidence="1" type="ORF">P9989_03525</name>
</gene>
<proteinExistence type="predicted"/>
<reference evidence="1 2" key="1">
    <citation type="submission" date="2023-04" db="EMBL/GenBank/DDBJ databases">
        <title>Genome sequence of Halobacillus naozhouensis KACC 21980.</title>
        <authorList>
            <person name="Kim S."/>
            <person name="Heo J."/>
            <person name="Kwon S.-W."/>
        </authorList>
    </citation>
    <scope>NUCLEOTIDE SEQUENCE [LARGE SCALE GENOMIC DNA]</scope>
    <source>
        <strain evidence="1 2">KCTC 13234</strain>
    </source>
</reference>